<dbReference type="PROSITE" id="PS50304">
    <property type="entry name" value="TUDOR"/>
    <property type="match status" value="1"/>
</dbReference>
<dbReference type="GO" id="GO:0003723">
    <property type="term" value="F:RNA binding"/>
    <property type="evidence" value="ECO:0007669"/>
    <property type="project" value="InterPro"/>
</dbReference>
<evidence type="ECO:0000259" key="12">
    <source>
        <dbReference type="PROSITE" id="PS50304"/>
    </source>
</evidence>
<dbReference type="GO" id="GO:0006397">
    <property type="term" value="P:mRNA processing"/>
    <property type="evidence" value="ECO:0007669"/>
    <property type="project" value="UniProtKB-KW"/>
</dbReference>
<evidence type="ECO:0000256" key="3">
    <source>
        <dbReference type="ARBA" id="ARBA00005371"/>
    </source>
</evidence>
<feature type="domain" description="Tudor" evidence="12">
    <location>
        <begin position="86"/>
        <end position="146"/>
    </location>
</feature>
<dbReference type="SMART" id="SM00333">
    <property type="entry name" value="TUDOR"/>
    <property type="match status" value="1"/>
</dbReference>
<dbReference type="Proteomes" id="UP000594260">
    <property type="component" value="Unplaced"/>
</dbReference>
<dbReference type="CTD" id="7354399"/>
<dbReference type="GO" id="GO:0005737">
    <property type="term" value="C:cytoplasm"/>
    <property type="evidence" value="ECO:0007669"/>
    <property type="project" value="InterPro"/>
</dbReference>
<dbReference type="GO" id="GO:0016607">
    <property type="term" value="C:nuclear speck"/>
    <property type="evidence" value="ECO:0007669"/>
    <property type="project" value="UniProtKB-SubCell"/>
</dbReference>
<dbReference type="Pfam" id="PF06003">
    <property type="entry name" value="SMN_Tudor"/>
    <property type="match status" value="1"/>
</dbReference>
<comment type="similarity">
    <text evidence="3">Belongs to the SMN family.</text>
</comment>
<dbReference type="GO" id="GO:0008380">
    <property type="term" value="P:RNA splicing"/>
    <property type="evidence" value="ECO:0007669"/>
    <property type="project" value="UniProtKB-KW"/>
</dbReference>
<dbReference type="PANTHER" id="PTHR13681:SF26">
    <property type="entry name" value="SURVIVAL OF MOTOR NEURON-RELATED-SPLICING FACTOR 30"/>
    <property type="match status" value="1"/>
</dbReference>
<dbReference type="InterPro" id="IPR010304">
    <property type="entry name" value="SMN_Tudor"/>
</dbReference>
<keyword evidence="14" id="KW-1185">Reference proteome</keyword>
<keyword evidence="5" id="KW-0747">Spliceosome</keyword>
<evidence type="ECO:0000256" key="8">
    <source>
        <dbReference type="ARBA" id="ARBA00037618"/>
    </source>
</evidence>
<dbReference type="InParanoid" id="A0A7M7K756"/>
<accession>A0A7M7K756</accession>
<dbReference type="EnsemblMetazoa" id="XM_022806923">
    <property type="protein sequence ID" value="XP_022662658"/>
    <property type="gene ID" value="LOC111250925"/>
</dbReference>
<dbReference type="GO" id="GO:0071011">
    <property type="term" value="C:precatalytic spliceosome"/>
    <property type="evidence" value="ECO:0007669"/>
    <property type="project" value="TreeGrafter"/>
</dbReference>
<reference evidence="13" key="1">
    <citation type="submission" date="2021-01" db="UniProtKB">
        <authorList>
            <consortium name="EnsemblMetazoa"/>
        </authorList>
    </citation>
    <scope>IDENTIFICATION</scope>
</reference>
<evidence type="ECO:0000256" key="5">
    <source>
        <dbReference type="ARBA" id="ARBA00022728"/>
    </source>
</evidence>
<keyword evidence="7" id="KW-0539">Nucleus</keyword>
<evidence type="ECO:0000313" key="14">
    <source>
        <dbReference type="Proteomes" id="UP000594260"/>
    </source>
</evidence>
<name>A0A7M7K756_VARDE</name>
<dbReference type="OMA" id="CMAVWSQ"/>
<comment type="subcellular location">
    <subcellularLocation>
        <location evidence="1">Nucleus speckle</location>
    </subcellularLocation>
    <subcellularLocation>
        <location evidence="2">Nucleus</location>
        <location evidence="2">Cajal body</location>
    </subcellularLocation>
</comment>
<evidence type="ECO:0000313" key="13">
    <source>
        <dbReference type="EnsemblMetazoa" id="XP_022662658"/>
    </source>
</evidence>
<organism evidence="13 14">
    <name type="scientific">Varroa destructor</name>
    <name type="common">Honeybee mite</name>
    <dbReference type="NCBI Taxonomy" id="109461"/>
    <lineage>
        <taxon>Eukaryota</taxon>
        <taxon>Metazoa</taxon>
        <taxon>Ecdysozoa</taxon>
        <taxon>Arthropoda</taxon>
        <taxon>Chelicerata</taxon>
        <taxon>Arachnida</taxon>
        <taxon>Acari</taxon>
        <taxon>Parasitiformes</taxon>
        <taxon>Mesostigmata</taxon>
        <taxon>Gamasina</taxon>
        <taxon>Dermanyssoidea</taxon>
        <taxon>Varroidae</taxon>
        <taxon>Varroa</taxon>
    </lineage>
</organism>
<comment type="function">
    <text evidence="8">Involved in spliceosome assembly.</text>
</comment>
<dbReference type="AlphaFoldDB" id="A0A7M7K756"/>
<keyword evidence="4" id="KW-0507">mRNA processing</keyword>
<evidence type="ECO:0000256" key="9">
    <source>
        <dbReference type="ARBA" id="ARBA00041083"/>
    </source>
</evidence>
<sequence length="258" mass="28182">MADKEDLQTQLETYHVQLQQVEAALASNPDDPDLRKLREDLCEVISLTKSLSASSRNSDLRSVTHAEDSGGVCGSGIVGSAGSTGRWQVGDRVSAPWAEDGNYYDATVVAISSSDGLVTVDFEEYPNNETVHMSELKPRNSGGHATKGGKKAHVAAQKEYKKQKAMKKKERLKEIEQQREADKKIWQNFSAKAQHKKKGVTKKSIFATPESVAGRVGIGTCGVADRPMTEYHQIEKHQVVKKTSLQHPCNLPGPAGLN</sequence>
<dbReference type="Gene3D" id="2.30.30.140">
    <property type="match status" value="1"/>
</dbReference>
<dbReference type="OrthoDB" id="79171at2759"/>
<dbReference type="KEGG" id="vde:111250925"/>
<evidence type="ECO:0000256" key="4">
    <source>
        <dbReference type="ARBA" id="ARBA00022664"/>
    </source>
</evidence>
<dbReference type="GO" id="GO:0015030">
    <property type="term" value="C:Cajal body"/>
    <property type="evidence" value="ECO:0007669"/>
    <property type="project" value="UniProtKB-SubCell"/>
</dbReference>
<evidence type="ECO:0000256" key="2">
    <source>
        <dbReference type="ARBA" id="ARBA00004408"/>
    </source>
</evidence>
<dbReference type="RefSeq" id="XP_022662658.1">
    <property type="nucleotide sequence ID" value="XM_022806923.1"/>
</dbReference>
<proteinExistence type="inferred from homology"/>
<dbReference type="InterPro" id="IPR002999">
    <property type="entry name" value="Tudor"/>
</dbReference>
<dbReference type="GO" id="GO:0000381">
    <property type="term" value="P:regulation of alternative mRNA splicing, via spliceosome"/>
    <property type="evidence" value="ECO:0007669"/>
    <property type="project" value="TreeGrafter"/>
</dbReference>
<evidence type="ECO:0000256" key="7">
    <source>
        <dbReference type="ARBA" id="ARBA00023242"/>
    </source>
</evidence>
<feature type="coiled-coil region" evidence="11">
    <location>
        <begin position="155"/>
        <end position="185"/>
    </location>
</feature>
<evidence type="ECO:0000256" key="11">
    <source>
        <dbReference type="SAM" id="Coils"/>
    </source>
</evidence>
<dbReference type="GeneID" id="111250925"/>
<dbReference type="SUPFAM" id="SSF63748">
    <property type="entry name" value="Tudor/PWWP/MBT"/>
    <property type="match status" value="1"/>
</dbReference>
<keyword evidence="6" id="KW-0508">mRNA splicing</keyword>
<evidence type="ECO:0000256" key="6">
    <source>
        <dbReference type="ARBA" id="ARBA00023187"/>
    </source>
</evidence>
<dbReference type="FunCoup" id="A0A7M7K756">
    <property type="interactions" value="1950"/>
</dbReference>
<evidence type="ECO:0000256" key="10">
    <source>
        <dbReference type="ARBA" id="ARBA00042567"/>
    </source>
</evidence>
<dbReference type="PANTHER" id="PTHR13681">
    <property type="entry name" value="SURVIVAL OF MOTOR NEURON-RELATED-SPLICING FACTOR 30-RELATED"/>
    <property type="match status" value="1"/>
</dbReference>
<evidence type="ECO:0000256" key="1">
    <source>
        <dbReference type="ARBA" id="ARBA00004324"/>
    </source>
</evidence>
<protein>
    <recommendedName>
        <fullName evidence="9">Survival of motor neuron-related-splicing factor 30</fullName>
    </recommendedName>
    <alternativeName>
        <fullName evidence="10">Survival motor neuron domain-containing protein 1</fullName>
    </alternativeName>
</protein>
<keyword evidence="11" id="KW-0175">Coiled coil</keyword>